<evidence type="ECO:0000256" key="3">
    <source>
        <dbReference type="ARBA" id="ARBA00022692"/>
    </source>
</evidence>
<dbReference type="HOGENOM" id="CLU_2698371_0_0_11"/>
<keyword evidence="2" id="KW-1003">Cell membrane</keyword>
<protein>
    <recommendedName>
        <fullName evidence="7">Cardiolipin synthase N-terminal domain-containing protein</fullName>
    </recommendedName>
</protein>
<evidence type="ECO:0000259" key="7">
    <source>
        <dbReference type="Pfam" id="PF13396"/>
    </source>
</evidence>
<organism evidence="8 9">
    <name type="scientific">Corynebacterium matruchotii ATCC 33806</name>
    <dbReference type="NCBI Taxonomy" id="566549"/>
    <lineage>
        <taxon>Bacteria</taxon>
        <taxon>Bacillati</taxon>
        <taxon>Actinomycetota</taxon>
        <taxon>Actinomycetes</taxon>
        <taxon>Mycobacteriales</taxon>
        <taxon>Corynebacteriaceae</taxon>
        <taxon>Corynebacterium</taxon>
    </lineage>
</organism>
<feature type="transmembrane region" description="Helical" evidence="6">
    <location>
        <begin position="48"/>
        <end position="68"/>
    </location>
</feature>
<proteinExistence type="predicted"/>
<feature type="domain" description="Cardiolipin synthase N-terminal" evidence="7">
    <location>
        <begin position="26"/>
        <end position="63"/>
    </location>
</feature>
<evidence type="ECO:0000256" key="2">
    <source>
        <dbReference type="ARBA" id="ARBA00022475"/>
    </source>
</evidence>
<dbReference type="AlphaFoldDB" id="C0E1V4"/>
<accession>C0E1V4</accession>
<comment type="subcellular location">
    <subcellularLocation>
        <location evidence="1">Cell membrane</location>
        <topology evidence="1">Multi-pass membrane protein</topology>
    </subcellularLocation>
</comment>
<gene>
    <name evidence="8" type="ORF">CORMATOL_00958</name>
</gene>
<comment type="caution">
    <text evidence="8">The sequence shown here is derived from an EMBL/GenBank/DDBJ whole genome shotgun (WGS) entry which is preliminary data.</text>
</comment>
<name>C0E1V4_9CORY</name>
<evidence type="ECO:0000256" key="1">
    <source>
        <dbReference type="ARBA" id="ARBA00004651"/>
    </source>
</evidence>
<feature type="transmembrane region" description="Helical" evidence="6">
    <location>
        <begin position="12"/>
        <end position="36"/>
    </location>
</feature>
<reference evidence="8 9" key="1">
    <citation type="submission" date="2009-01" db="EMBL/GenBank/DDBJ databases">
        <authorList>
            <person name="Fulton L."/>
            <person name="Clifton S."/>
            <person name="Chinwalla A.T."/>
            <person name="Mitreva M."/>
            <person name="Sodergren E."/>
            <person name="Weinstock G."/>
            <person name="Clifton S."/>
            <person name="Dooling D.J."/>
            <person name="Fulton B."/>
            <person name="Minx P."/>
            <person name="Pepin K.H."/>
            <person name="Johnson M."/>
            <person name="Bhonagiri V."/>
            <person name="Nash W.E."/>
            <person name="Mardis E.R."/>
            <person name="Wilson R.K."/>
        </authorList>
    </citation>
    <scope>NUCLEOTIDE SEQUENCE [LARGE SCALE GENOMIC DNA]</scope>
    <source>
        <strain evidence="8 9">ATCC 33806</strain>
    </source>
</reference>
<dbReference type="GO" id="GO:0005886">
    <property type="term" value="C:plasma membrane"/>
    <property type="evidence" value="ECO:0007669"/>
    <property type="project" value="UniProtKB-SubCell"/>
</dbReference>
<dbReference type="InterPro" id="IPR027379">
    <property type="entry name" value="CLS_N"/>
</dbReference>
<dbReference type="EMBL" id="ACEB01000015">
    <property type="protein sequence ID" value="EEG27495.1"/>
    <property type="molecule type" value="Genomic_DNA"/>
</dbReference>
<keyword evidence="4 6" id="KW-1133">Transmembrane helix</keyword>
<dbReference type="RefSeq" id="WP_005520443.1">
    <property type="nucleotide sequence ID" value="NZ_EQ973328.1"/>
</dbReference>
<evidence type="ECO:0000313" key="8">
    <source>
        <dbReference type="EMBL" id="EEG27495.1"/>
    </source>
</evidence>
<evidence type="ECO:0000256" key="6">
    <source>
        <dbReference type="SAM" id="Phobius"/>
    </source>
</evidence>
<sequence length="73" mass="8418">MYNNYQKRTNMLLYDLVFSFGLLLAILLFIGFLFTLSRSAETPKMKTAWVIIALCVPIVGPICHFIVYRGQRS</sequence>
<evidence type="ECO:0000256" key="4">
    <source>
        <dbReference type="ARBA" id="ARBA00022989"/>
    </source>
</evidence>
<keyword evidence="3 6" id="KW-0812">Transmembrane</keyword>
<dbReference type="Pfam" id="PF13396">
    <property type="entry name" value="PLDc_N"/>
    <property type="match status" value="1"/>
</dbReference>
<evidence type="ECO:0000313" key="9">
    <source>
        <dbReference type="Proteomes" id="UP000006247"/>
    </source>
</evidence>
<dbReference type="Proteomes" id="UP000006247">
    <property type="component" value="Unassembled WGS sequence"/>
</dbReference>
<keyword evidence="5 6" id="KW-0472">Membrane</keyword>
<evidence type="ECO:0000256" key="5">
    <source>
        <dbReference type="ARBA" id="ARBA00023136"/>
    </source>
</evidence>